<feature type="transmembrane region" description="Helical" evidence="8">
    <location>
        <begin position="238"/>
        <end position="259"/>
    </location>
</feature>
<feature type="transmembrane region" description="Helical" evidence="8">
    <location>
        <begin position="66"/>
        <end position="85"/>
    </location>
</feature>
<gene>
    <name evidence="11" type="ORF">A2311_03390</name>
</gene>
<keyword evidence="5" id="KW-0560">Oxidoreductase</keyword>
<evidence type="ECO:0008006" key="13">
    <source>
        <dbReference type="Google" id="ProtNLM"/>
    </source>
</evidence>
<dbReference type="InterPro" id="IPR001516">
    <property type="entry name" value="Proton_antipo_N"/>
</dbReference>
<evidence type="ECO:0000259" key="9">
    <source>
        <dbReference type="Pfam" id="PF00361"/>
    </source>
</evidence>
<dbReference type="Pfam" id="PF00361">
    <property type="entry name" value="Proton_antipo_M"/>
    <property type="match status" value="1"/>
</dbReference>
<feature type="transmembrane region" description="Helical" evidence="8">
    <location>
        <begin position="447"/>
        <end position="470"/>
    </location>
</feature>
<evidence type="ECO:0000256" key="2">
    <source>
        <dbReference type="ARBA" id="ARBA00022475"/>
    </source>
</evidence>
<evidence type="ECO:0000313" key="12">
    <source>
        <dbReference type="Proteomes" id="UP000178951"/>
    </source>
</evidence>
<proteinExistence type="predicted"/>
<accession>A0A1F4TRM1</accession>
<dbReference type="STRING" id="1802583.A2311_03390"/>
<comment type="caution">
    <text evidence="11">The sequence shown here is derived from an EMBL/GenBank/DDBJ whole genome shotgun (WGS) entry which is preliminary data.</text>
</comment>
<keyword evidence="4 8" id="KW-1133">Transmembrane helix</keyword>
<keyword evidence="3 7" id="KW-0812">Transmembrane</keyword>
<feature type="transmembrane region" description="Helical" evidence="8">
    <location>
        <begin position="362"/>
        <end position="384"/>
    </location>
</feature>
<sequence length="486" mass="52579">MVLFLLLGMPVLITLSLWPVKNIRHVGWLNAIGYLVALGVGTNILMQTGVARQIIAYNNFFYLDPLSGFFVFTILLIALMSALYSIEYLAHDLSAGRITARKAKIYYGLFNAFVLSMLLVVCVNNLGIMWVGIELTTLVSSFLVGFYNTQSSVEAAWKYLIICSVGIIFALLGTILFIFTLSLDCGLRTLNWTEIMRVAGLLDPAMIKIAFIFILVGYGTKAGFVPMHTWLPDAHSQAVSPISALLSGVLLKTSVYAILRFALIMSRAGEGAYVSHLLLGFGLVSVAVAAIFILVQKELKRLLAYSSIEHLGIIALAFGLGGSWGIIGGLLHILNHALTKSLMFFCAGSIVRKYQAQLFSSISGVLCSLPLIGPLTLLGTLALSGFPPFSIFMSELLILMAAFINGSFLVGGLLLGLLVIAFAGMLFQMSKILFGLPPANMVPERPALSEVLALSLPVILIVVFGLFIPWPFTQVLGSLVEQLKGI</sequence>
<dbReference type="InterPro" id="IPR003918">
    <property type="entry name" value="NADH_UbQ_OxRdtase"/>
</dbReference>
<dbReference type="InterPro" id="IPR001750">
    <property type="entry name" value="ND/Mrp_TM"/>
</dbReference>
<evidence type="ECO:0000256" key="7">
    <source>
        <dbReference type="RuleBase" id="RU000320"/>
    </source>
</evidence>
<feature type="transmembrane region" description="Helical" evidence="8">
    <location>
        <begin position="159"/>
        <end position="183"/>
    </location>
</feature>
<dbReference type="Pfam" id="PF00662">
    <property type="entry name" value="Proton_antipo_N"/>
    <property type="match status" value="1"/>
</dbReference>
<feature type="transmembrane region" description="Helical" evidence="8">
    <location>
        <begin position="313"/>
        <end position="334"/>
    </location>
</feature>
<feature type="transmembrane region" description="Helical" evidence="8">
    <location>
        <begin position="27"/>
        <end position="46"/>
    </location>
</feature>
<dbReference type="EMBL" id="MEUF01000029">
    <property type="protein sequence ID" value="OGC35365.1"/>
    <property type="molecule type" value="Genomic_DNA"/>
</dbReference>
<comment type="subcellular location">
    <subcellularLocation>
        <location evidence="1">Cell membrane</location>
        <topology evidence="1">Multi-pass membrane protein</topology>
    </subcellularLocation>
    <subcellularLocation>
        <location evidence="7">Membrane</location>
        <topology evidence="7">Multi-pass membrane protein</topology>
    </subcellularLocation>
</comment>
<evidence type="ECO:0000313" key="11">
    <source>
        <dbReference type="EMBL" id="OGC35365.1"/>
    </source>
</evidence>
<dbReference type="Proteomes" id="UP000178951">
    <property type="component" value="Unassembled WGS sequence"/>
</dbReference>
<evidence type="ECO:0000256" key="6">
    <source>
        <dbReference type="ARBA" id="ARBA00023136"/>
    </source>
</evidence>
<keyword evidence="6 8" id="KW-0472">Membrane</keyword>
<dbReference type="GO" id="GO:0042773">
    <property type="term" value="P:ATP synthesis coupled electron transport"/>
    <property type="evidence" value="ECO:0007669"/>
    <property type="project" value="InterPro"/>
</dbReference>
<feature type="transmembrane region" description="Helical" evidence="8">
    <location>
        <begin position="271"/>
        <end position="293"/>
    </location>
</feature>
<evidence type="ECO:0000256" key="5">
    <source>
        <dbReference type="ARBA" id="ARBA00023002"/>
    </source>
</evidence>
<feature type="transmembrane region" description="Helical" evidence="8">
    <location>
        <begin position="396"/>
        <end position="427"/>
    </location>
</feature>
<evidence type="ECO:0000256" key="4">
    <source>
        <dbReference type="ARBA" id="ARBA00022989"/>
    </source>
</evidence>
<reference evidence="11 12" key="1">
    <citation type="journal article" date="2016" name="Nat. Commun.">
        <title>Thousands of microbial genomes shed light on interconnected biogeochemical processes in an aquifer system.</title>
        <authorList>
            <person name="Anantharaman K."/>
            <person name="Brown C.T."/>
            <person name="Hug L.A."/>
            <person name="Sharon I."/>
            <person name="Castelle C.J."/>
            <person name="Probst A.J."/>
            <person name="Thomas B.C."/>
            <person name="Singh A."/>
            <person name="Wilkins M.J."/>
            <person name="Karaoz U."/>
            <person name="Brodie E.L."/>
            <person name="Williams K.H."/>
            <person name="Hubbard S.S."/>
            <person name="Banfield J.F."/>
        </authorList>
    </citation>
    <scope>NUCLEOTIDE SEQUENCE [LARGE SCALE GENOMIC DNA]</scope>
</reference>
<keyword evidence="2" id="KW-1003">Cell membrane</keyword>
<dbReference type="GO" id="GO:0005886">
    <property type="term" value="C:plasma membrane"/>
    <property type="evidence" value="ECO:0007669"/>
    <property type="project" value="UniProtKB-SubCell"/>
</dbReference>
<dbReference type="InterPro" id="IPR052175">
    <property type="entry name" value="ComplexI-like_HydComp"/>
</dbReference>
<feature type="transmembrane region" description="Helical" evidence="8">
    <location>
        <begin position="195"/>
        <end position="218"/>
    </location>
</feature>
<organism evidence="11 12">
    <name type="scientific">candidate division WOR-1 bacterium RIFOXYB2_FULL_48_7</name>
    <dbReference type="NCBI Taxonomy" id="1802583"/>
    <lineage>
        <taxon>Bacteria</taxon>
        <taxon>Bacillati</taxon>
        <taxon>Saganbacteria</taxon>
    </lineage>
</organism>
<dbReference type="PRINTS" id="PR01437">
    <property type="entry name" value="NUOXDRDTASE4"/>
</dbReference>
<dbReference type="PANTHER" id="PTHR42682:SF5">
    <property type="entry name" value="HYDROGENASE-4 COMPONENT F"/>
    <property type="match status" value="1"/>
</dbReference>
<evidence type="ECO:0000256" key="8">
    <source>
        <dbReference type="SAM" id="Phobius"/>
    </source>
</evidence>
<name>A0A1F4TRM1_UNCSA</name>
<feature type="domain" description="NADH-Ubiquinone oxidoreductase (complex I) chain 5 N-terminal" evidence="10">
    <location>
        <begin position="61"/>
        <end position="93"/>
    </location>
</feature>
<evidence type="ECO:0000256" key="3">
    <source>
        <dbReference type="ARBA" id="ARBA00022692"/>
    </source>
</evidence>
<feature type="domain" description="NADH:quinone oxidoreductase/Mrp antiporter transmembrane" evidence="9">
    <location>
        <begin position="124"/>
        <end position="409"/>
    </location>
</feature>
<dbReference type="GO" id="GO:0008137">
    <property type="term" value="F:NADH dehydrogenase (ubiquinone) activity"/>
    <property type="evidence" value="ECO:0007669"/>
    <property type="project" value="InterPro"/>
</dbReference>
<evidence type="ECO:0000259" key="10">
    <source>
        <dbReference type="Pfam" id="PF00662"/>
    </source>
</evidence>
<feature type="transmembrane region" description="Helical" evidence="8">
    <location>
        <begin position="105"/>
        <end position="123"/>
    </location>
</feature>
<protein>
    <recommendedName>
        <fullName evidence="13">NADH:quinone oxidoreductase/Mrp antiporter membrane subunit domain-containing protein</fullName>
    </recommendedName>
</protein>
<dbReference type="GO" id="GO:0016491">
    <property type="term" value="F:oxidoreductase activity"/>
    <property type="evidence" value="ECO:0007669"/>
    <property type="project" value="UniProtKB-KW"/>
</dbReference>
<dbReference type="PANTHER" id="PTHR42682">
    <property type="entry name" value="HYDROGENASE-4 COMPONENT F"/>
    <property type="match status" value="1"/>
</dbReference>
<evidence type="ECO:0000256" key="1">
    <source>
        <dbReference type="ARBA" id="ARBA00004651"/>
    </source>
</evidence>
<dbReference type="AlphaFoldDB" id="A0A1F4TRM1"/>